<name>A0A344USY5_9ACTN</name>
<dbReference type="Proteomes" id="UP000251995">
    <property type="component" value="Chromosome"/>
</dbReference>
<evidence type="ECO:0000259" key="2">
    <source>
        <dbReference type="PROSITE" id="PS51898"/>
    </source>
</evidence>
<gene>
    <name evidence="3" type="primary">xerD_1</name>
    <name evidence="3" type="ORF">JS278_01206</name>
</gene>
<dbReference type="InterPro" id="IPR002104">
    <property type="entry name" value="Integrase_catalytic"/>
</dbReference>
<dbReference type="PROSITE" id="PS51898">
    <property type="entry name" value="TYR_RECOMBINASE"/>
    <property type="match status" value="1"/>
</dbReference>
<reference evidence="3 4" key="1">
    <citation type="submission" date="2017-12" db="EMBL/GenBank/DDBJ databases">
        <title>The whole genome sequence of the Acidipropionibacterium virtanenii sp. nov. type strain JS278.</title>
        <authorList>
            <person name="Laine P."/>
            <person name="Deptula P."/>
            <person name="Varmanen P."/>
            <person name="Auvinen P."/>
        </authorList>
    </citation>
    <scope>NUCLEOTIDE SEQUENCE [LARGE SCALE GENOMIC DNA]</scope>
    <source>
        <strain evidence="3 4">JS278</strain>
    </source>
</reference>
<evidence type="ECO:0000256" key="1">
    <source>
        <dbReference type="ARBA" id="ARBA00023172"/>
    </source>
</evidence>
<sequence>MWLLGTTGLRIGEACALNVGDVDVVRRRLRVRRSKTGWGRDVPVPASVLAMLDLERPAAEPLLRTSSGGRIDKDHWRQRHWVPARDGLGGDGLRIHEPRHTAASLAIASGADPKSVQRMLGHASVAMALDLYAGLFDRSLDDVAARMDGLVRAK</sequence>
<dbReference type="InterPro" id="IPR050090">
    <property type="entry name" value="Tyrosine_recombinase_XerCD"/>
</dbReference>
<dbReference type="OrthoDB" id="1822491at2"/>
<dbReference type="KEGG" id="acij:JS278_01206"/>
<dbReference type="InterPro" id="IPR011010">
    <property type="entry name" value="DNA_brk_join_enz"/>
</dbReference>
<proteinExistence type="predicted"/>
<accession>A0A344USY5</accession>
<dbReference type="PANTHER" id="PTHR30349">
    <property type="entry name" value="PHAGE INTEGRASE-RELATED"/>
    <property type="match status" value="1"/>
</dbReference>
<dbReference type="PANTHER" id="PTHR30349:SF64">
    <property type="entry name" value="PROPHAGE INTEGRASE INTD-RELATED"/>
    <property type="match status" value="1"/>
</dbReference>
<dbReference type="GO" id="GO:0003677">
    <property type="term" value="F:DNA binding"/>
    <property type="evidence" value="ECO:0007669"/>
    <property type="project" value="InterPro"/>
</dbReference>
<keyword evidence="4" id="KW-1185">Reference proteome</keyword>
<dbReference type="SUPFAM" id="SSF56349">
    <property type="entry name" value="DNA breaking-rejoining enzymes"/>
    <property type="match status" value="1"/>
</dbReference>
<evidence type="ECO:0000313" key="3">
    <source>
        <dbReference type="EMBL" id="AXE38383.1"/>
    </source>
</evidence>
<protein>
    <submittedName>
        <fullName evidence="3">Tyrosine recombinase XerD</fullName>
    </submittedName>
</protein>
<keyword evidence="1" id="KW-0233">DNA recombination</keyword>
<dbReference type="GO" id="GO:0006310">
    <property type="term" value="P:DNA recombination"/>
    <property type="evidence" value="ECO:0007669"/>
    <property type="project" value="UniProtKB-KW"/>
</dbReference>
<dbReference type="Pfam" id="PF00589">
    <property type="entry name" value="Phage_integrase"/>
    <property type="match status" value="1"/>
</dbReference>
<dbReference type="GO" id="GO:0015074">
    <property type="term" value="P:DNA integration"/>
    <property type="evidence" value="ECO:0007669"/>
    <property type="project" value="InterPro"/>
</dbReference>
<dbReference type="EMBL" id="CP025198">
    <property type="protein sequence ID" value="AXE38383.1"/>
    <property type="molecule type" value="Genomic_DNA"/>
</dbReference>
<organism evidence="3 4">
    <name type="scientific">Acidipropionibacterium virtanenii</name>
    <dbReference type="NCBI Taxonomy" id="2057246"/>
    <lineage>
        <taxon>Bacteria</taxon>
        <taxon>Bacillati</taxon>
        <taxon>Actinomycetota</taxon>
        <taxon>Actinomycetes</taxon>
        <taxon>Propionibacteriales</taxon>
        <taxon>Propionibacteriaceae</taxon>
        <taxon>Acidipropionibacterium</taxon>
    </lineage>
</organism>
<evidence type="ECO:0000313" key="4">
    <source>
        <dbReference type="Proteomes" id="UP000251995"/>
    </source>
</evidence>
<dbReference type="Gene3D" id="1.10.443.10">
    <property type="entry name" value="Intergrase catalytic core"/>
    <property type="match status" value="1"/>
</dbReference>
<feature type="domain" description="Tyr recombinase" evidence="2">
    <location>
        <begin position="1"/>
        <end position="145"/>
    </location>
</feature>
<dbReference type="InterPro" id="IPR013762">
    <property type="entry name" value="Integrase-like_cat_sf"/>
</dbReference>
<dbReference type="AlphaFoldDB" id="A0A344USY5"/>